<evidence type="ECO:0000313" key="2">
    <source>
        <dbReference type="EMBL" id="AIG28866.1"/>
    </source>
</evidence>
<feature type="transmembrane region" description="Helical" evidence="1">
    <location>
        <begin position="75"/>
        <end position="95"/>
    </location>
</feature>
<keyword evidence="1" id="KW-1133">Transmembrane helix</keyword>
<keyword evidence="3" id="KW-1185">Reference proteome</keyword>
<feature type="transmembrane region" description="Helical" evidence="1">
    <location>
        <begin position="6"/>
        <end position="27"/>
    </location>
</feature>
<protein>
    <submittedName>
        <fullName evidence="2">Uncharacterized protein</fullName>
    </submittedName>
</protein>
<dbReference type="EMBL" id="CP007806">
    <property type="protein sequence ID" value="AIG28866.1"/>
    <property type="molecule type" value="Genomic_DNA"/>
</dbReference>
<gene>
    <name evidence="2" type="ORF">BRLA_c046030</name>
</gene>
<dbReference type="HOGENOM" id="CLU_160768_0_0_9"/>
<dbReference type="AlphaFoldDB" id="A0A075RBW6"/>
<proteinExistence type="predicted"/>
<sequence length="105" mass="12416">MGTMPLWFWILYYLFILMTIILTIVCMIKKKHTLFSAVTLIFSVLAPIVFFLHALTRGYGNEIEFFFRKLLLGEIWAIFGAIAVVETVYWYFLLLKDCKINRKHS</sequence>
<dbReference type="RefSeq" id="WP_041752439.1">
    <property type="nucleotide sequence ID" value="NZ_CP007806.1"/>
</dbReference>
<evidence type="ECO:0000256" key="1">
    <source>
        <dbReference type="SAM" id="Phobius"/>
    </source>
</evidence>
<name>A0A075RBW6_BRELA</name>
<evidence type="ECO:0000313" key="3">
    <source>
        <dbReference type="Proteomes" id="UP000005850"/>
    </source>
</evidence>
<organism evidence="2 3">
    <name type="scientific">Brevibacillus laterosporus LMG 15441</name>
    <dbReference type="NCBI Taxonomy" id="1042163"/>
    <lineage>
        <taxon>Bacteria</taxon>
        <taxon>Bacillati</taxon>
        <taxon>Bacillota</taxon>
        <taxon>Bacilli</taxon>
        <taxon>Bacillales</taxon>
        <taxon>Paenibacillaceae</taxon>
        <taxon>Brevibacillus</taxon>
    </lineage>
</organism>
<keyword evidence="1" id="KW-0472">Membrane</keyword>
<keyword evidence="1" id="KW-0812">Transmembrane</keyword>
<dbReference type="Proteomes" id="UP000005850">
    <property type="component" value="Chromosome"/>
</dbReference>
<dbReference type="KEGG" id="blr:BRLA_c046030"/>
<reference evidence="2 3" key="1">
    <citation type="journal article" date="2011" name="J. Bacteriol.">
        <title>Genome sequence of Brevibacillus laterosporus LMG 15441, a pathogen of invertebrates.</title>
        <authorList>
            <person name="Djukic M."/>
            <person name="Poehlein A."/>
            <person name="Thurmer A."/>
            <person name="Daniel R."/>
        </authorList>
    </citation>
    <scope>NUCLEOTIDE SEQUENCE [LARGE SCALE GENOMIC DNA]</scope>
    <source>
        <strain evidence="2 3">LMG 15441</strain>
    </source>
</reference>
<accession>A0A075RBW6</accession>
<feature type="transmembrane region" description="Helical" evidence="1">
    <location>
        <begin position="34"/>
        <end position="55"/>
    </location>
</feature>